<evidence type="ECO:0000313" key="4">
    <source>
        <dbReference type="Proteomes" id="UP000027821"/>
    </source>
</evidence>
<comment type="caution">
    <text evidence="3">The sequence shown here is derived from an EMBL/GenBank/DDBJ whole genome shotgun (WGS) entry which is preliminary data.</text>
</comment>
<dbReference type="STRING" id="1048983.EL17_21465"/>
<keyword evidence="4" id="KW-1185">Reference proteome</keyword>
<keyword evidence="2" id="KW-0472">Membrane</keyword>
<evidence type="ECO:0000256" key="1">
    <source>
        <dbReference type="SAM" id="MobiDB-lite"/>
    </source>
</evidence>
<proteinExistence type="predicted"/>
<dbReference type="RefSeq" id="WP_035079396.1">
    <property type="nucleotide sequence ID" value="NZ_JMIH01000039.1"/>
</dbReference>
<protein>
    <submittedName>
        <fullName evidence="3">Uncharacterized protein</fullName>
    </submittedName>
</protein>
<organism evidence="3 4">
    <name type="scientific">Anditalea andensis</name>
    <dbReference type="NCBI Taxonomy" id="1048983"/>
    <lineage>
        <taxon>Bacteria</taxon>
        <taxon>Pseudomonadati</taxon>
        <taxon>Bacteroidota</taxon>
        <taxon>Cytophagia</taxon>
        <taxon>Cytophagales</taxon>
        <taxon>Cytophagaceae</taxon>
        <taxon>Anditalea</taxon>
    </lineage>
</organism>
<feature type="transmembrane region" description="Helical" evidence="2">
    <location>
        <begin position="12"/>
        <end position="32"/>
    </location>
</feature>
<dbReference type="AlphaFoldDB" id="A0A074LD95"/>
<reference evidence="3 4" key="1">
    <citation type="submission" date="2014-04" db="EMBL/GenBank/DDBJ databases">
        <title>Characterization and application of a salt tolerant electro-active bacterium.</title>
        <authorList>
            <person name="Yang L."/>
            <person name="Wei S."/>
            <person name="Tay Q.X.M."/>
        </authorList>
    </citation>
    <scope>NUCLEOTIDE SEQUENCE [LARGE SCALE GENOMIC DNA]</scope>
    <source>
        <strain evidence="3 4">LY1</strain>
    </source>
</reference>
<sequence>MGEIKIEKKNSFPWWIWIVVGLIVVAILFFLLGGDNQNTGTDDSRNRQMDQEDTVRRQPTSEFIPNSEGYILGRVSESRLLIS</sequence>
<feature type="compositionally biased region" description="Basic and acidic residues" evidence="1">
    <location>
        <begin position="42"/>
        <end position="56"/>
    </location>
</feature>
<keyword evidence="2" id="KW-0812">Transmembrane</keyword>
<dbReference type="EMBL" id="JMIH01000039">
    <property type="protein sequence ID" value="KEO71757.1"/>
    <property type="molecule type" value="Genomic_DNA"/>
</dbReference>
<name>A0A074LD95_9BACT</name>
<evidence type="ECO:0000313" key="3">
    <source>
        <dbReference type="EMBL" id="KEO71757.1"/>
    </source>
</evidence>
<accession>A0A074LD95</accession>
<gene>
    <name evidence="3" type="ORF">EL17_21465</name>
</gene>
<dbReference type="Proteomes" id="UP000027821">
    <property type="component" value="Unassembled WGS sequence"/>
</dbReference>
<feature type="region of interest" description="Disordered" evidence="1">
    <location>
        <begin position="37"/>
        <end position="59"/>
    </location>
</feature>
<keyword evidence="2" id="KW-1133">Transmembrane helix</keyword>
<evidence type="ECO:0000256" key="2">
    <source>
        <dbReference type="SAM" id="Phobius"/>
    </source>
</evidence>